<sequence length="485" mass="56516">MVKKNSNTYKEIAKWKVEAKLEDTERYFYKSHAIEQLLDGEKNYVIGRKGSGKSAIANFLKKRSGYDHFAVSLTLKNFPFNTLYEYKDSQHTPPNEYITIWKYIIYTKLLYLICENENIDTDLKKAVESTIPSNAKEIVSKSITRTMSRSFSLSFASFKAAIGLGATNEKVELDWIQRAEALEEILIRYLDNSKYFIVFDELDEDYRYQSIIETDRPYLELITGLFKAAQDIKSIFSEYDHNVNPVIFLRDDIYSLISDHDKSKWSDLSIELKWTPYTMQALIAHRISKAISPAGKNLTFAKAWYAIISGGKINHGKNRTKPVTSYDWITKQTLLRPRDYIRYLQICAEKAYEANDDIIRPESMTTQSKRYSSAFRQELIDEIHTLLPDIEKIFSLFSKIKKAQLRPAEFIESYEKTSKEDWKRKNDSAEYILKLLFLFSVIGNHIPRGGDRQVIIFRYLNEEAELDIDRSIVIHPGLQKSLQLM</sequence>
<name>A0ABS9BAQ0_9GAMM</name>
<evidence type="ECO:0000313" key="1">
    <source>
        <dbReference type="EMBL" id="MCE8048943.1"/>
    </source>
</evidence>
<protein>
    <recommendedName>
        <fullName evidence="3">FunZ protein</fullName>
    </recommendedName>
</protein>
<dbReference type="RefSeq" id="WP_234251449.1">
    <property type="nucleotide sequence ID" value="NZ_JABFTQ010000017.1"/>
</dbReference>
<reference evidence="1 2" key="1">
    <citation type="journal article" date="2021" name="Front. Microbiol.">
        <title>Aerobic Denitrification and Heterotrophic Sulfur Oxidation in the Genus Halomonas Revealed by Six Novel Species Characterizations and Genome-Based Analysis.</title>
        <authorList>
            <person name="Wang L."/>
            <person name="Shao Z."/>
        </authorList>
    </citation>
    <scope>NUCLEOTIDE SEQUENCE [LARGE SCALE GENOMIC DNA]</scope>
    <source>
        <strain evidence="1 2">MCCC 1A05748</strain>
    </source>
</reference>
<dbReference type="NCBIfam" id="NF047389">
    <property type="entry name" value="ATPase_Sll1717"/>
    <property type="match status" value="1"/>
</dbReference>
<keyword evidence="2" id="KW-1185">Reference proteome</keyword>
<organism evidence="1 2">
    <name type="scientific">Billgrantia desiderata</name>
    <dbReference type="NCBI Taxonomy" id="52021"/>
    <lineage>
        <taxon>Bacteria</taxon>
        <taxon>Pseudomonadati</taxon>
        <taxon>Pseudomonadota</taxon>
        <taxon>Gammaproteobacteria</taxon>
        <taxon>Oceanospirillales</taxon>
        <taxon>Halomonadaceae</taxon>
        <taxon>Billgrantia</taxon>
    </lineage>
</organism>
<dbReference type="InterPro" id="IPR059206">
    <property type="entry name" value="Sll1717-like"/>
</dbReference>
<proteinExistence type="predicted"/>
<evidence type="ECO:0000313" key="2">
    <source>
        <dbReference type="Proteomes" id="UP001320154"/>
    </source>
</evidence>
<evidence type="ECO:0008006" key="3">
    <source>
        <dbReference type="Google" id="ProtNLM"/>
    </source>
</evidence>
<accession>A0ABS9BAQ0</accession>
<comment type="caution">
    <text evidence="1">The sequence shown here is derived from an EMBL/GenBank/DDBJ whole genome shotgun (WGS) entry which is preliminary data.</text>
</comment>
<dbReference type="EMBL" id="JABFTQ010000017">
    <property type="protein sequence ID" value="MCE8048943.1"/>
    <property type="molecule type" value="Genomic_DNA"/>
</dbReference>
<dbReference type="Proteomes" id="UP001320154">
    <property type="component" value="Unassembled WGS sequence"/>
</dbReference>
<gene>
    <name evidence="1" type="ORF">HOP60_19670</name>
</gene>